<dbReference type="InterPro" id="IPR011006">
    <property type="entry name" value="CheY-like_superfamily"/>
</dbReference>
<feature type="region of interest" description="Disordered" evidence="7">
    <location>
        <begin position="489"/>
        <end position="512"/>
    </location>
</feature>
<dbReference type="InterPro" id="IPR001789">
    <property type="entry name" value="Sig_transdc_resp-reg_receiver"/>
</dbReference>
<evidence type="ECO:0000256" key="1">
    <source>
        <dbReference type="ARBA" id="ARBA00022741"/>
    </source>
</evidence>
<dbReference type="InterPro" id="IPR027417">
    <property type="entry name" value="P-loop_NTPase"/>
</dbReference>
<keyword evidence="5" id="KW-0804">Transcription</keyword>
<dbReference type="PROSITE" id="PS00688">
    <property type="entry name" value="SIGMA54_INTERACT_3"/>
    <property type="match status" value="1"/>
</dbReference>
<dbReference type="SUPFAM" id="SSF46689">
    <property type="entry name" value="Homeodomain-like"/>
    <property type="match status" value="1"/>
</dbReference>
<evidence type="ECO:0000259" key="8">
    <source>
        <dbReference type="PROSITE" id="PS50045"/>
    </source>
</evidence>
<dbReference type="PROSITE" id="PS00676">
    <property type="entry name" value="SIGMA54_INTERACT_2"/>
    <property type="match status" value="1"/>
</dbReference>
<dbReference type="PROSITE" id="PS50045">
    <property type="entry name" value="SIGMA54_INTERACT_4"/>
    <property type="match status" value="1"/>
</dbReference>
<gene>
    <name evidence="10" type="ORF">DB30_04025</name>
</gene>
<keyword evidence="2" id="KW-0067">ATP-binding</keyword>
<dbReference type="InterPro" id="IPR025943">
    <property type="entry name" value="Sigma_54_int_dom_ATP-bd_2"/>
</dbReference>
<dbReference type="Pfam" id="PF00158">
    <property type="entry name" value="Sigma54_activat"/>
    <property type="match status" value="1"/>
</dbReference>
<dbReference type="InterPro" id="IPR058031">
    <property type="entry name" value="AAA_lid_NorR"/>
</dbReference>
<dbReference type="GO" id="GO:0005524">
    <property type="term" value="F:ATP binding"/>
    <property type="evidence" value="ECO:0007669"/>
    <property type="project" value="UniProtKB-KW"/>
</dbReference>
<dbReference type="FunFam" id="3.40.50.300:FF:000006">
    <property type="entry name" value="DNA-binding transcriptional regulator NtrC"/>
    <property type="match status" value="1"/>
</dbReference>
<evidence type="ECO:0000256" key="6">
    <source>
        <dbReference type="PROSITE-ProRule" id="PRU00169"/>
    </source>
</evidence>
<feature type="compositionally biased region" description="Basic and acidic residues" evidence="7">
    <location>
        <begin position="491"/>
        <end position="505"/>
    </location>
</feature>
<dbReference type="CDD" id="cd00009">
    <property type="entry name" value="AAA"/>
    <property type="match status" value="1"/>
</dbReference>
<dbReference type="Pfam" id="PF25601">
    <property type="entry name" value="AAA_lid_14"/>
    <property type="match status" value="1"/>
</dbReference>
<dbReference type="GO" id="GO:0003677">
    <property type="term" value="F:DNA binding"/>
    <property type="evidence" value="ECO:0007669"/>
    <property type="project" value="UniProtKB-KW"/>
</dbReference>
<evidence type="ECO:0000313" key="11">
    <source>
        <dbReference type="Proteomes" id="UP000031599"/>
    </source>
</evidence>
<dbReference type="AlphaFoldDB" id="A0A0C2A0G4"/>
<feature type="domain" description="Response regulatory" evidence="9">
    <location>
        <begin position="4"/>
        <end position="117"/>
    </location>
</feature>
<evidence type="ECO:0000256" key="5">
    <source>
        <dbReference type="ARBA" id="ARBA00023163"/>
    </source>
</evidence>
<protein>
    <submittedName>
        <fullName evidence="10">Transcriptional regulator</fullName>
    </submittedName>
</protein>
<evidence type="ECO:0000256" key="4">
    <source>
        <dbReference type="ARBA" id="ARBA00023125"/>
    </source>
</evidence>
<keyword evidence="3" id="KW-0805">Transcription regulation</keyword>
<proteinExistence type="predicted"/>
<evidence type="ECO:0000256" key="7">
    <source>
        <dbReference type="SAM" id="MobiDB-lite"/>
    </source>
</evidence>
<dbReference type="Proteomes" id="UP000031599">
    <property type="component" value="Unassembled WGS sequence"/>
</dbReference>
<dbReference type="SUPFAM" id="SSF52540">
    <property type="entry name" value="P-loop containing nucleoside triphosphate hydrolases"/>
    <property type="match status" value="1"/>
</dbReference>
<name>A0A0C2A0G4_9BACT</name>
<keyword evidence="4" id="KW-0238">DNA-binding</keyword>
<dbReference type="InterPro" id="IPR025944">
    <property type="entry name" value="Sigma_54_int_dom_CS"/>
</dbReference>
<dbReference type="Gene3D" id="3.40.50.300">
    <property type="entry name" value="P-loop containing nucleotide triphosphate hydrolases"/>
    <property type="match status" value="1"/>
</dbReference>
<dbReference type="EMBL" id="JMCC02000031">
    <property type="protein sequence ID" value="KIG16863.1"/>
    <property type="molecule type" value="Genomic_DNA"/>
</dbReference>
<dbReference type="InterPro" id="IPR002078">
    <property type="entry name" value="Sigma_54_int"/>
</dbReference>
<dbReference type="PROSITE" id="PS50110">
    <property type="entry name" value="RESPONSE_REGULATORY"/>
    <property type="match status" value="1"/>
</dbReference>
<dbReference type="SMART" id="SM00382">
    <property type="entry name" value="AAA"/>
    <property type="match status" value="1"/>
</dbReference>
<comment type="caution">
    <text evidence="10">The sequence shown here is derived from an EMBL/GenBank/DDBJ whole genome shotgun (WGS) entry which is preliminary data.</text>
</comment>
<dbReference type="GO" id="GO:0006355">
    <property type="term" value="P:regulation of DNA-templated transcription"/>
    <property type="evidence" value="ECO:0007669"/>
    <property type="project" value="InterPro"/>
</dbReference>
<feature type="compositionally biased region" description="Pro residues" evidence="7">
    <location>
        <begin position="404"/>
        <end position="417"/>
    </location>
</feature>
<dbReference type="GO" id="GO:0000160">
    <property type="term" value="P:phosphorelay signal transduction system"/>
    <property type="evidence" value="ECO:0007669"/>
    <property type="project" value="InterPro"/>
</dbReference>
<comment type="caution">
    <text evidence="6">Lacks conserved residue(s) required for the propagation of feature annotation.</text>
</comment>
<dbReference type="InterPro" id="IPR003593">
    <property type="entry name" value="AAA+_ATPase"/>
</dbReference>
<evidence type="ECO:0000313" key="10">
    <source>
        <dbReference type="EMBL" id="KIG16863.1"/>
    </source>
</evidence>
<dbReference type="InterPro" id="IPR009057">
    <property type="entry name" value="Homeodomain-like_sf"/>
</dbReference>
<sequence length="512" mass="56203">MLFRLLVATDRRPLAKRLSALVGMQDVLVRAVELDKGIVEFVRKNRYDAVVLGCRSFSGVAALVGALRGSSTPPEVVIVTESHDVQSSAAILAAGGLGVLTTDFGDDELRTAFETLIERARTLREAASELAQSNRLGTESADDLADDLVADLVAASPAMRRAIEVAKRAAIAESTVLLLGETGVGKERIAQLVHAQSPRASAPFIAINCAAIPAELVESELFGHERGAFTGAHQARRGHFERAHGGTLFLDEVAELPVAAQAKLLRVIEDRQLRPLGSDKLIPIDVRLIAATNRDLEVEIDAGRFRSDLYYRLGVIELELPPLRERIEDLSCLLDRELARFNLALGRKLRGFTPPARRALEGYAWPGNIRELINVIERAVLLCLGDEISLEDLPRSVARSQDPKPGPAHPPLLPSTPPDQQQLGQLAQLELPEAWLELPWREVRDALLRDGERIYLTHLLTRTRGRIGLTAQHAGLAERSLFEKMRRHGLRKEDFRSGTEDHGDAPADPTED</sequence>
<evidence type="ECO:0000259" key="9">
    <source>
        <dbReference type="PROSITE" id="PS50110"/>
    </source>
</evidence>
<keyword evidence="1" id="KW-0547">Nucleotide-binding</keyword>
<dbReference type="PANTHER" id="PTHR32071">
    <property type="entry name" value="TRANSCRIPTIONAL REGULATORY PROTEIN"/>
    <property type="match status" value="1"/>
</dbReference>
<reference evidence="10 11" key="1">
    <citation type="submission" date="2014-12" db="EMBL/GenBank/DDBJ databases">
        <title>Genome assembly of Enhygromyxa salina DSM 15201.</title>
        <authorList>
            <person name="Sharma G."/>
            <person name="Subramanian S."/>
        </authorList>
    </citation>
    <scope>NUCLEOTIDE SEQUENCE [LARGE SCALE GENOMIC DNA]</scope>
    <source>
        <strain evidence="10 11">DSM 15201</strain>
    </source>
</reference>
<evidence type="ECO:0000256" key="3">
    <source>
        <dbReference type="ARBA" id="ARBA00023015"/>
    </source>
</evidence>
<dbReference type="Gene3D" id="1.10.10.60">
    <property type="entry name" value="Homeodomain-like"/>
    <property type="match status" value="1"/>
</dbReference>
<organism evidence="10 11">
    <name type="scientific">Enhygromyxa salina</name>
    <dbReference type="NCBI Taxonomy" id="215803"/>
    <lineage>
        <taxon>Bacteria</taxon>
        <taxon>Pseudomonadati</taxon>
        <taxon>Myxococcota</taxon>
        <taxon>Polyangia</taxon>
        <taxon>Nannocystales</taxon>
        <taxon>Nannocystaceae</taxon>
        <taxon>Enhygromyxa</taxon>
    </lineage>
</organism>
<accession>A0A0C2A0G4</accession>
<feature type="region of interest" description="Disordered" evidence="7">
    <location>
        <begin position="396"/>
        <end position="420"/>
    </location>
</feature>
<feature type="domain" description="Sigma-54 factor interaction" evidence="8">
    <location>
        <begin position="152"/>
        <end position="381"/>
    </location>
</feature>
<dbReference type="Gene3D" id="3.40.50.2300">
    <property type="match status" value="1"/>
</dbReference>
<dbReference type="RefSeq" id="WP_052548871.1">
    <property type="nucleotide sequence ID" value="NZ_JMCC02000031.1"/>
</dbReference>
<dbReference type="InterPro" id="IPR025662">
    <property type="entry name" value="Sigma_54_int_dom_ATP-bd_1"/>
</dbReference>
<evidence type="ECO:0000256" key="2">
    <source>
        <dbReference type="ARBA" id="ARBA00022840"/>
    </source>
</evidence>
<dbReference type="SUPFAM" id="SSF52172">
    <property type="entry name" value="CheY-like"/>
    <property type="match status" value="1"/>
</dbReference>
<dbReference type="Gene3D" id="1.10.8.60">
    <property type="match status" value="1"/>
</dbReference>
<dbReference type="PROSITE" id="PS00675">
    <property type="entry name" value="SIGMA54_INTERACT_1"/>
    <property type="match status" value="1"/>
</dbReference>